<dbReference type="PROSITE" id="PS50932">
    <property type="entry name" value="HTH_LACI_2"/>
    <property type="match status" value="1"/>
</dbReference>
<evidence type="ECO:0000256" key="3">
    <source>
        <dbReference type="ARBA" id="ARBA00023163"/>
    </source>
</evidence>
<keyword evidence="1" id="KW-0805">Transcription regulation</keyword>
<dbReference type="EMBL" id="UOEU01001051">
    <property type="protein sequence ID" value="VAW43256.1"/>
    <property type="molecule type" value="Genomic_DNA"/>
</dbReference>
<dbReference type="InterPro" id="IPR000843">
    <property type="entry name" value="HTH_LacI"/>
</dbReference>
<keyword evidence="3" id="KW-0804">Transcription</keyword>
<dbReference type="SUPFAM" id="SSF53822">
    <property type="entry name" value="Periplasmic binding protein-like I"/>
    <property type="match status" value="1"/>
</dbReference>
<dbReference type="InterPro" id="IPR010982">
    <property type="entry name" value="Lambda_DNA-bd_dom_sf"/>
</dbReference>
<sequence length="340" mass="37561">MAATLKNIAQELGISITTVSRGLAGYDDVAAETRQRIQETADALGYQPNLIARRLQKQRTDTLGFIMPTFGPRFSDPFFSEFIAGIGNEAAEQEYDLLVSTHAPESKEEKQAYRRATQRGWVDGLIVIRTREDDSRIHHLHTNNFPFVVFGRADMPFEYPFIDEDGITGMQLLVQHLADLGHRRIGFMTPPAGLMFSRYRLQGYQATMAANQLPVISDWIVEGDLTQKSGVEAMKQLLTIPSQVTAVVCGNDLMAMGAINQIQREGLTVGQDIAVVGFDDIPSAAYVNPPLTTIRQPIYDIGRQACAMLIELVNGRTPKNQHVLLTPTLVIRASSGSSIL</sequence>
<dbReference type="SMART" id="SM00354">
    <property type="entry name" value="HTH_LACI"/>
    <property type="match status" value="1"/>
</dbReference>
<dbReference type="AlphaFoldDB" id="A0A3B0WFF4"/>
<gene>
    <name evidence="5" type="ORF">MNBD_CHLOROFLEXI01-3899</name>
</gene>
<dbReference type="InterPro" id="IPR046335">
    <property type="entry name" value="LacI/GalR-like_sensor"/>
</dbReference>
<proteinExistence type="predicted"/>
<dbReference type="SUPFAM" id="SSF47413">
    <property type="entry name" value="lambda repressor-like DNA-binding domains"/>
    <property type="match status" value="1"/>
</dbReference>
<dbReference type="InterPro" id="IPR028082">
    <property type="entry name" value="Peripla_BP_I"/>
</dbReference>
<dbReference type="CDD" id="cd06292">
    <property type="entry name" value="PBP1_AglR_RafR-like"/>
    <property type="match status" value="1"/>
</dbReference>
<dbReference type="GO" id="GO:0000976">
    <property type="term" value="F:transcription cis-regulatory region binding"/>
    <property type="evidence" value="ECO:0007669"/>
    <property type="project" value="TreeGrafter"/>
</dbReference>
<dbReference type="Gene3D" id="3.40.50.2300">
    <property type="match status" value="2"/>
</dbReference>
<reference evidence="5" key="1">
    <citation type="submission" date="2018-06" db="EMBL/GenBank/DDBJ databases">
        <authorList>
            <person name="Zhirakovskaya E."/>
        </authorList>
    </citation>
    <scope>NUCLEOTIDE SEQUENCE</scope>
</reference>
<evidence type="ECO:0000313" key="5">
    <source>
        <dbReference type="EMBL" id="VAW43256.1"/>
    </source>
</evidence>
<evidence type="ECO:0000256" key="2">
    <source>
        <dbReference type="ARBA" id="ARBA00023125"/>
    </source>
</evidence>
<dbReference type="PANTHER" id="PTHR30146:SF109">
    <property type="entry name" value="HTH-TYPE TRANSCRIPTIONAL REGULATOR GALS"/>
    <property type="match status" value="1"/>
</dbReference>
<dbReference type="GO" id="GO:0003700">
    <property type="term" value="F:DNA-binding transcription factor activity"/>
    <property type="evidence" value="ECO:0007669"/>
    <property type="project" value="TreeGrafter"/>
</dbReference>
<name>A0A3B0WFF4_9ZZZZ</name>
<accession>A0A3B0WFF4</accession>
<dbReference type="CDD" id="cd01392">
    <property type="entry name" value="HTH_LacI"/>
    <property type="match status" value="1"/>
</dbReference>
<dbReference type="PANTHER" id="PTHR30146">
    <property type="entry name" value="LACI-RELATED TRANSCRIPTIONAL REPRESSOR"/>
    <property type="match status" value="1"/>
</dbReference>
<dbReference type="Pfam" id="PF00356">
    <property type="entry name" value="LacI"/>
    <property type="match status" value="1"/>
</dbReference>
<organism evidence="5">
    <name type="scientific">hydrothermal vent metagenome</name>
    <dbReference type="NCBI Taxonomy" id="652676"/>
    <lineage>
        <taxon>unclassified sequences</taxon>
        <taxon>metagenomes</taxon>
        <taxon>ecological metagenomes</taxon>
    </lineage>
</organism>
<keyword evidence="2" id="KW-0238">DNA-binding</keyword>
<dbReference type="Pfam" id="PF13377">
    <property type="entry name" value="Peripla_BP_3"/>
    <property type="match status" value="1"/>
</dbReference>
<evidence type="ECO:0000256" key="1">
    <source>
        <dbReference type="ARBA" id="ARBA00023015"/>
    </source>
</evidence>
<feature type="domain" description="HTH lacI-type" evidence="4">
    <location>
        <begin position="3"/>
        <end position="57"/>
    </location>
</feature>
<dbReference type="Gene3D" id="1.10.260.40">
    <property type="entry name" value="lambda repressor-like DNA-binding domains"/>
    <property type="match status" value="1"/>
</dbReference>
<evidence type="ECO:0000259" key="4">
    <source>
        <dbReference type="PROSITE" id="PS50932"/>
    </source>
</evidence>
<protein>
    <submittedName>
        <fullName evidence="5">ThuR, regulatory protein for trehalosemaltose transport</fullName>
    </submittedName>
</protein>